<reference evidence="1" key="1">
    <citation type="submission" date="2023-07" db="EMBL/GenBank/DDBJ databases">
        <title>draft genome sequence of fig (Ficus carica).</title>
        <authorList>
            <person name="Takahashi T."/>
            <person name="Nishimura K."/>
        </authorList>
    </citation>
    <scope>NUCLEOTIDE SEQUENCE</scope>
</reference>
<comment type="caution">
    <text evidence="1">The sequence shown here is derived from an EMBL/GenBank/DDBJ whole genome shotgun (WGS) entry which is preliminary data.</text>
</comment>
<protein>
    <submittedName>
        <fullName evidence="1">Uncharacterized protein</fullName>
    </submittedName>
</protein>
<gene>
    <name evidence="1" type="ORF">TIFTF001_045658</name>
</gene>
<proteinExistence type="predicted"/>
<keyword evidence="2" id="KW-1185">Reference proteome</keyword>
<evidence type="ECO:0000313" key="1">
    <source>
        <dbReference type="EMBL" id="GMN22459.1"/>
    </source>
</evidence>
<name>A0AA87YZ70_FICCA</name>
<accession>A0AA87YZ70</accession>
<evidence type="ECO:0000313" key="2">
    <source>
        <dbReference type="Proteomes" id="UP001187192"/>
    </source>
</evidence>
<dbReference type="Gene3D" id="2.10.310.10">
    <property type="entry name" value="Serpins superfamily"/>
    <property type="match status" value="1"/>
</dbReference>
<dbReference type="Proteomes" id="UP001187192">
    <property type="component" value="Unassembled WGS sequence"/>
</dbReference>
<sequence length="24" mass="2699">MFMIVEDFSKLVLFSGAVVNPLLE</sequence>
<organism evidence="1 2">
    <name type="scientific">Ficus carica</name>
    <name type="common">Common fig</name>
    <dbReference type="NCBI Taxonomy" id="3494"/>
    <lineage>
        <taxon>Eukaryota</taxon>
        <taxon>Viridiplantae</taxon>
        <taxon>Streptophyta</taxon>
        <taxon>Embryophyta</taxon>
        <taxon>Tracheophyta</taxon>
        <taxon>Spermatophyta</taxon>
        <taxon>Magnoliopsida</taxon>
        <taxon>eudicotyledons</taxon>
        <taxon>Gunneridae</taxon>
        <taxon>Pentapetalae</taxon>
        <taxon>rosids</taxon>
        <taxon>fabids</taxon>
        <taxon>Rosales</taxon>
        <taxon>Moraceae</taxon>
        <taxon>Ficeae</taxon>
        <taxon>Ficus</taxon>
    </lineage>
</organism>
<dbReference type="EMBL" id="BTGU01004116">
    <property type="protein sequence ID" value="GMN22459.1"/>
    <property type="molecule type" value="Genomic_DNA"/>
</dbReference>
<dbReference type="AlphaFoldDB" id="A0AA87YZ70"/>